<keyword evidence="3" id="KW-0548">Nucleotidyltransferase</keyword>
<dbReference type="PRINTS" id="PR00866">
    <property type="entry name" value="RNADNAPOLMS"/>
</dbReference>
<dbReference type="PANTHER" id="PTHR34047">
    <property type="entry name" value="NUCLEAR INTRON MATURASE 1, MITOCHONDRIAL-RELATED"/>
    <property type="match status" value="1"/>
</dbReference>
<evidence type="ECO:0000256" key="8">
    <source>
        <dbReference type="ARBA" id="ARBA00034120"/>
    </source>
</evidence>
<keyword evidence="2" id="KW-0808">Transferase</keyword>
<dbReference type="SMART" id="SM00255">
    <property type="entry name" value="TIR"/>
    <property type="match status" value="1"/>
</dbReference>
<evidence type="ECO:0000256" key="3">
    <source>
        <dbReference type="ARBA" id="ARBA00022695"/>
    </source>
</evidence>
<reference evidence="12 13" key="1">
    <citation type="journal article" date="2019" name="Int. J. Syst. Evol. Microbiol.">
        <title>The Global Catalogue of Microorganisms (GCM) 10K type strain sequencing project: providing services to taxonomists for standard genome sequencing and annotation.</title>
        <authorList>
            <consortium name="The Broad Institute Genomics Platform"/>
            <consortium name="The Broad Institute Genome Sequencing Center for Infectious Disease"/>
            <person name="Wu L."/>
            <person name="Ma J."/>
        </authorList>
    </citation>
    <scope>NUCLEOTIDE SEQUENCE [LARGE SCALE GENOMIC DNA]</scope>
    <source>
        <strain evidence="12 13">JCM 15134</strain>
    </source>
</reference>
<dbReference type="InterPro" id="IPR043502">
    <property type="entry name" value="DNA/RNA_pol_sf"/>
</dbReference>
<comment type="similarity">
    <text evidence="8">Belongs to the bacterial reverse transcriptase family.</text>
</comment>
<evidence type="ECO:0000259" key="10">
    <source>
        <dbReference type="PROSITE" id="PS50104"/>
    </source>
</evidence>
<dbReference type="SUPFAM" id="SSF52200">
    <property type="entry name" value="Toll/Interleukin receptor TIR domain"/>
    <property type="match status" value="1"/>
</dbReference>
<organism evidence="12 13">
    <name type="scientific">Marinobacterium maritimum</name>
    <dbReference type="NCBI Taxonomy" id="500162"/>
    <lineage>
        <taxon>Bacteria</taxon>
        <taxon>Pseudomonadati</taxon>
        <taxon>Pseudomonadota</taxon>
        <taxon>Gammaproteobacteria</taxon>
        <taxon>Oceanospirillales</taxon>
        <taxon>Oceanospirillaceae</taxon>
        <taxon>Marinobacterium</taxon>
    </lineage>
</organism>
<evidence type="ECO:0000256" key="2">
    <source>
        <dbReference type="ARBA" id="ARBA00022679"/>
    </source>
</evidence>
<dbReference type="Gene3D" id="3.10.10.10">
    <property type="entry name" value="HIV Type 1 Reverse Transcriptase, subunit A, domain 1"/>
    <property type="match status" value="1"/>
</dbReference>
<evidence type="ECO:0000256" key="4">
    <source>
        <dbReference type="ARBA" id="ARBA00022723"/>
    </source>
</evidence>
<evidence type="ECO:0000259" key="11">
    <source>
        <dbReference type="PROSITE" id="PS50878"/>
    </source>
</evidence>
<keyword evidence="6" id="KW-0695">RNA-directed DNA polymerase</keyword>
<dbReference type="PROSITE" id="PS50104">
    <property type="entry name" value="TIR"/>
    <property type="match status" value="1"/>
</dbReference>
<dbReference type="EC" id="2.7.7.49" evidence="1"/>
<proteinExistence type="inferred from homology"/>
<name>A0ABN1I7Q9_9GAMM</name>
<dbReference type="CDD" id="cd03487">
    <property type="entry name" value="RT_Bac_retron_II"/>
    <property type="match status" value="1"/>
</dbReference>
<evidence type="ECO:0000256" key="9">
    <source>
        <dbReference type="ARBA" id="ARBA00048173"/>
    </source>
</evidence>
<dbReference type="Gene3D" id="3.30.70.270">
    <property type="match status" value="1"/>
</dbReference>
<dbReference type="InterPro" id="IPR000477">
    <property type="entry name" value="RT_dom"/>
</dbReference>
<accession>A0ABN1I7Q9</accession>
<feature type="domain" description="Reverse transcriptase" evidence="11">
    <location>
        <begin position="77"/>
        <end position="296"/>
    </location>
</feature>
<dbReference type="Gene3D" id="3.40.50.10140">
    <property type="entry name" value="Toll/interleukin-1 receptor homology (TIR) domain"/>
    <property type="match status" value="1"/>
</dbReference>
<dbReference type="InterPro" id="IPR049976">
    <property type="entry name" value="Retron_TIR_antiphage"/>
</dbReference>
<gene>
    <name evidence="12" type="ORF">GCM10009104_23690</name>
</gene>
<dbReference type="Proteomes" id="UP001499915">
    <property type="component" value="Unassembled WGS sequence"/>
</dbReference>
<dbReference type="InterPro" id="IPR000157">
    <property type="entry name" value="TIR_dom"/>
</dbReference>
<evidence type="ECO:0000256" key="7">
    <source>
        <dbReference type="ARBA" id="ARBA00023118"/>
    </source>
</evidence>
<dbReference type="InterPro" id="IPR043128">
    <property type="entry name" value="Rev_trsase/Diguanyl_cyclase"/>
</dbReference>
<comment type="catalytic activity">
    <reaction evidence="9">
        <text>DNA(n) + a 2'-deoxyribonucleoside 5'-triphosphate = DNA(n+1) + diphosphate</text>
        <dbReference type="Rhea" id="RHEA:22508"/>
        <dbReference type="Rhea" id="RHEA-COMP:17339"/>
        <dbReference type="Rhea" id="RHEA-COMP:17340"/>
        <dbReference type="ChEBI" id="CHEBI:33019"/>
        <dbReference type="ChEBI" id="CHEBI:61560"/>
        <dbReference type="ChEBI" id="CHEBI:173112"/>
        <dbReference type="EC" id="2.7.7.49"/>
    </reaction>
</comment>
<evidence type="ECO:0000256" key="6">
    <source>
        <dbReference type="ARBA" id="ARBA00022918"/>
    </source>
</evidence>
<dbReference type="InterPro" id="IPR000123">
    <property type="entry name" value="Reverse_transcriptase_msDNA"/>
</dbReference>
<dbReference type="Pfam" id="PF13676">
    <property type="entry name" value="TIR_2"/>
    <property type="match status" value="1"/>
</dbReference>
<keyword evidence="4" id="KW-0479">Metal-binding</keyword>
<dbReference type="EMBL" id="BAAAET010000003">
    <property type="protein sequence ID" value="GAA0695267.1"/>
    <property type="molecule type" value="Genomic_DNA"/>
</dbReference>
<dbReference type="Pfam" id="PF00078">
    <property type="entry name" value="RVT_1"/>
    <property type="match status" value="1"/>
</dbReference>
<dbReference type="SUPFAM" id="SSF56672">
    <property type="entry name" value="DNA/RNA polymerases"/>
    <property type="match status" value="1"/>
</dbReference>
<keyword evidence="13" id="KW-1185">Reference proteome</keyword>
<dbReference type="InterPro" id="IPR051083">
    <property type="entry name" value="GrpII_Intron_Splice-Mob/Def"/>
</dbReference>
<keyword evidence="7" id="KW-0051">Antiviral defense</keyword>
<evidence type="ECO:0000256" key="5">
    <source>
        <dbReference type="ARBA" id="ARBA00022842"/>
    </source>
</evidence>
<dbReference type="PROSITE" id="PS50878">
    <property type="entry name" value="RT_POL"/>
    <property type="match status" value="1"/>
</dbReference>
<evidence type="ECO:0000256" key="1">
    <source>
        <dbReference type="ARBA" id="ARBA00012493"/>
    </source>
</evidence>
<dbReference type="RefSeq" id="WP_343806186.1">
    <property type="nucleotide sequence ID" value="NZ_BAAAET010000003.1"/>
</dbReference>
<comment type="caution">
    <text evidence="12">The sequence shown here is derived from an EMBL/GenBank/DDBJ whole genome shotgun (WGS) entry which is preliminary data.</text>
</comment>
<evidence type="ECO:0000313" key="13">
    <source>
        <dbReference type="Proteomes" id="UP001499915"/>
    </source>
</evidence>
<feature type="domain" description="TIR" evidence="10">
    <location>
        <begin position="398"/>
        <end position="531"/>
    </location>
</feature>
<dbReference type="InterPro" id="IPR035897">
    <property type="entry name" value="Toll_tir_struct_dom_sf"/>
</dbReference>
<sequence length="531" mass="60460">MEIPLNIDKILMDLKSFEPEKIASGKTHVWKNPELSHSLTRSETTTKDKIVGLQAARDVADLLEIPVGQLLYILYKKSNPYRTFEVKKKSGKSRIIESPNSSIKILQNKIRPLIEAHYRVKKPVHGFVGEGKGIISNANQHKKKNFVFNIDLKDFFHSIHFGRVQGIFRSRPFNMGLPAATVVAQICTYKGRLPQGASTSPVISNLAATYLDKKLVKIAKRFHLTYTRYADDITFSSNKPFPRSIVEKDKLEDGNYSYKAGHLLEQTIKDSGFEINHNKTRLQHKSQRQEVTGLVVNEGVNINRRFIRKTRAMINEWEKDIKSAEKRFIKIRYHIDSSKIEENKLDGSIFKRAIYGNLSFIKMVKGEEHSPYLTLCKKVLELDSNPPDFIKRLKSVFDMYDIFICHASEDKEKIALPLHRELEAKGVRTFIDCFEIKWGDSLVSKINTALQKSKFVIAIISEDSIKKSWPMKELNAVLSAEINSEETKLLPLMVGDGGALISKIPLLGDKLFVIYDDNLEEIVGKVEGLLG</sequence>
<dbReference type="NCBIfam" id="NF042941">
    <property type="entry name" value="Retron_TIR_antiphage"/>
    <property type="match status" value="1"/>
</dbReference>
<keyword evidence="5" id="KW-0460">Magnesium</keyword>
<protein>
    <recommendedName>
        <fullName evidence="1">RNA-directed DNA polymerase</fullName>
        <ecNumber evidence="1">2.7.7.49</ecNumber>
    </recommendedName>
</protein>
<dbReference type="PANTHER" id="PTHR34047:SF7">
    <property type="entry name" value="RNA-DIRECTED DNA POLYMERASE"/>
    <property type="match status" value="1"/>
</dbReference>
<evidence type="ECO:0000313" key="12">
    <source>
        <dbReference type="EMBL" id="GAA0695267.1"/>
    </source>
</evidence>